<evidence type="ECO:0000256" key="1">
    <source>
        <dbReference type="SAM" id="MobiDB-lite"/>
    </source>
</evidence>
<accession>A0AAD5Q666</accession>
<proteinExistence type="predicted"/>
<evidence type="ECO:0000313" key="2">
    <source>
        <dbReference type="EMBL" id="KAJ0392558.1"/>
    </source>
</evidence>
<evidence type="ECO:0000313" key="3">
    <source>
        <dbReference type="Proteomes" id="UP001209570"/>
    </source>
</evidence>
<dbReference type="EMBL" id="JAKCXM010000614">
    <property type="protein sequence ID" value="KAJ0392558.1"/>
    <property type="molecule type" value="Genomic_DNA"/>
</dbReference>
<gene>
    <name evidence="2" type="ORF">P43SY_000537</name>
</gene>
<reference evidence="2" key="1">
    <citation type="submission" date="2021-12" db="EMBL/GenBank/DDBJ databases">
        <title>Prjna785345.</title>
        <authorList>
            <person name="Rujirawat T."/>
            <person name="Krajaejun T."/>
        </authorList>
    </citation>
    <scope>NUCLEOTIDE SEQUENCE</scope>
    <source>
        <strain evidence="2">Pi057C3</strain>
    </source>
</reference>
<dbReference type="Proteomes" id="UP001209570">
    <property type="component" value="Unassembled WGS sequence"/>
</dbReference>
<comment type="caution">
    <text evidence="2">The sequence shown here is derived from an EMBL/GenBank/DDBJ whole genome shotgun (WGS) entry which is preliminary data.</text>
</comment>
<feature type="region of interest" description="Disordered" evidence="1">
    <location>
        <begin position="49"/>
        <end position="85"/>
    </location>
</feature>
<organism evidence="2 3">
    <name type="scientific">Pythium insidiosum</name>
    <name type="common">Pythiosis disease agent</name>
    <dbReference type="NCBI Taxonomy" id="114742"/>
    <lineage>
        <taxon>Eukaryota</taxon>
        <taxon>Sar</taxon>
        <taxon>Stramenopiles</taxon>
        <taxon>Oomycota</taxon>
        <taxon>Peronosporomycetes</taxon>
        <taxon>Pythiales</taxon>
        <taxon>Pythiaceae</taxon>
        <taxon>Pythium</taxon>
    </lineage>
</organism>
<dbReference type="AlphaFoldDB" id="A0AAD5Q666"/>
<sequence length="165" mass="18609">MIGPQRRSLLGGEPLRREYSARAVFDQFLDRVVDAFDFQIDESAEVMTKTLTTSDSEPKPRASEDYSSFEDFSAPPAPRPSLTVKSPSFQEKKHAFLTLVNEKLCAWILDSSPDGEKSNPLELGWSTSRLSIGRDSAKPYEDEDRVFHCDDDDMPLECSYAIMTC</sequence>
<protein>
    <submittedName>
        <fullName evidence="2">Uncharacterized protein</fullName>
    </submittedName>
</protein>
<name>A0AAD5Q666_PYTIN</name>
<keyword evidence="3" id="KW-1185">Reference proteome</keyword>